<dbReference type="PANTHER" id="PTHR44375:SF2">
    <property type="entry name" value="BETA-KETOACYL-ACP REDUCTASE-LIKE PROTEIN-RELATED"/>
    <property type="match status" value="1"/>
</dbReference>
<name>A0A7J8TJQ1_GOSDV</name>
<dbReference type="Pfam" id="PF00106">
    <property type="entry name" value="adh_short"/>
    <property type="match status" value="1"/>
</dbReference>
<dbReference type="PROSITE" id="PS00061">
    <property type="entry name" value="ADH_SHORT"/>
    <property type="match status" value="1"/>
</dbReference>
<dbReference type="CDD" id="cd05233">
    <property type="entry name" value="SDR_c"/>
    <property type="match status" value="1"/>
</dbReference>
<evidence type="ECO:0000313" key="2">
    <source>
        <dbReference type="EMBL" id="MBA0638412.1"/>
    </source>
</evidence>
<reference evidence="2 3" key="1">
    <citation type="journal article" date="2019" name="Genome Biol. Evol.">
        <title>Insights into the evolution of the New World diploid cottons (Gossypium, subgenus Houzingenia) based on genome sequencing.</title>
        <authorList>
            <person name="Grover C.E."/>
            <person name="Arick M.A. 2nd"/>
            <person name="Thrash A."/>
            <person name="Conover J.L."/>
            <person name="Sanders W.S."/>
            <person name="Peterson D.G."/>
            <person name="Frelichowski J.E."/>
            <person name="Scheffler J.A."/>
            <person name="Scheffler B.E."/>
            <person name="Wendel J.F."/>
        </authorList>
    </citation>
    <scope>NUCLEOTIDE SEQUENCE [LARGE SCALE GENOMIC DNA]</scope>
    <source>
        <strain evidence="2">27</strain>
        <tissue evidence="2">Leaf</tissue>
    </source>
</reference>
<dbReference type="InterPro" id="IPR036291">
    <property type="entry name" value="NAD(P)-bd_dom_sf"/>
</dbReference>
<dbReference type="InterPro" id="IPR002347">
    <property type="entry name" value="SDR_fam"/>
</dbReference>
<accession>A0A7J8TJQ1</accession>
<dbReference type="PRINTS" id="PR00081">
    <property type="entry name" value="GDHRDH"/>
</dbReference>
<dbReference type="SUPFAM" id="SSF51735">
    <property type="entry name" value="NAD(P)-binding Rossmann-fold domains"/>
    <property type="match status" value="1"/>
</dbReference>
<keyword evidence="3" id="KW-1185">Reference proteome</keyword>
<evidence type="ECO:0000313" key="3">
    <source>
        <dbReference type="Proteomes" id="UP000593561"/>
    </source>
</evidence>
<dbReference type="InterPro" id="IPR020904">
    <property type="entry name" value="Sc_DH/Rdtase_CS"/>
</dbReference>
<dbReference type="Gene3D" id="3.40.50.720">
    <property type="entry name" value="NAD(P)-binding Rossmann-like Domain"/>
    <property type="match status" value="1"/>
</dbReference>
<comment type="similarity">
    <text evidence="1">Belongs to the short-chain dehydrogenases/reductases (SDR) family.</text>
</comment>
<dbReference type="AlphaFoldDB" id="A0A7J8TJQ1"/>
<comment type="caution">
    <text evidence="2">The sequence shown here is derived from an EMBL/GenBank/DDBJ whole genome shotgun (WGS) entry which is preliminary data.</text>
</comment>
<proteinExistence type="inferred from homology"/>
<organism evidence="2 3">
    <name type="scientific">Gossypium davidsonii</name>
    <name type="common">Davidson's cotton</name>
    <name type="synonym">Gossypium klotzschianum subsp. davidsonii</name>
    <dbReference type="NCBI Taxonomy" id="34287"/>
    <lineage>
        <taxon>Eukaryota</taxon>
        <taxon>Viridiplantae</taxon>
        <taxon>Streptophyta</taxon>
        <taxon>Embryophyta</taxon>
        <taxon>Tracheophyta</taxon>
        <taxon>Spermatophyta</taxon>
        <taxon>Magnoliopsida</taxon>
        <taxon>eudicotyledons</taxon>
        <taxon>Gunneridae</taxon>
        <taxon>Pentapetalae</taxon>
        <taxon>rosids</taxon>
        <taxon>malvids</taxon>
        <taxon>Malvales</taxon>
        <taxon>Malvaceae</taxon>
        <taxon>Malvoideae</taxon>
        <taxon>Gossypium</taxon>
    </lineage>
</organism>
<gene>
    <name evidence="2" type="ORF">Godav_024619</name>
</gene>
<evidence type="ECO:0000256" key="1">
    <source>
        <dbReference type="RuleBase" id="RU000363"/>
    </source>
</evidence>
<dbReference type="PRINTS" id="PR00080">
    <property type="entry name" value="SDRFAMILY"/>
</dbReference>
<dbReference type="FunFam" id="3.40.50.720:FF:000084">
    <property type="entry name" value="Short-chain dehydrogenase reductase"/>
    <property type="match status" value="1"/>
</dbReference>
<dbReference type="Proteomes" id="UP000593561">
    <property type="component" value="Unassembled WGS sequence"/>
</dbReference>
<dbReference type="PANTHER" id="PTHR44375">
    <property type="entry name" value="BETA-KETOACYL-ACP REDUCTASE-LIKE PROTEIN-RELATED"/>
    <property type="match status" value="1"/>
</dbReference>
<dbReference type="EMBL" id="JABFAC010250501">
    <property type="protein sequence ID" value="MBA0638412.1"/>
    <property type="molecule type" value="Genomic_DNA"/>
</dbReference>
<sequence>MAEQQQLEPWTDLSGKVVMVTGASSGLGRDFCLDLSKAGCRIVAAARRVDRLKSLCDEINHLTFPFSGPQPSGPRAFAVELDVCADGSTIQSSVKAAWDAFGRIDALINNAGVRVCGHYVGNLFIICNYYALVGNVKDPLELTEEEWNQNIRTNLTGSWLVSKYVCMLMRDAKQGGSVINISSIAGLNRGQLPGGLAYASSKAGLNTMTKTMAMELGMHKIRVNSISPGLFKSEITEGLLKKAWLQEVATKINPLRTFGTADPALTSLVRYLIHDSSEYVTGNIFIVDAGSTLPGVPIFSSL</sequence>
<protein>
    <submittedName>
        <fullName evidence="2">Uncharacterized protein</fullName>
    </submittedName>
</protein>